<feature type="transmembrane region" description="Helical" evidence="2">
    <location>
        <begin position="106"/>
        <end position="124"/>
    </location>
</feature>
<comment type="caution">
    <text evidence="3">The sequence shown here is derived from an EMBL/GenBank/DDBJ whole genome shotgun (WGS) entry which is preliminary data.</text>
</comment>
<feature type="compositionally biased region" description="Low complexity" evidence="1">
    <location>
        <begin position="1"/>
        <end position="25"/>
    </location>
</feature>
<proteinExistence type="predicted"/>
<protein>
    <recommendedName>
        <fullName evidence="5">Cell envelope biogenesis protein OmpA</fullName>
    </recommendedName>
</protein>
<feature type="transmembrane region" description="Helical" evidence="2">
    <location>
        <begin position="71"/>
        <end position="94"/>
    </location>
</feature>
<reference evidence="3 4" key="1">
    <citation type="journal article" date="2019" name="Int. J. Syst. Evol. Microbiol.">
        <title>The Global Catalogue of Microorganisms (GCM) 10K type strain sequencing project: providing services to taxonomists for standard genome sequencing and annotation.</title>
        <authorList>
            <consortium name="The Broad Institute Genomics Platform"/>
            <consortium name="The Broad Institute Genome Sequencing Center for Infectious Disease"/>
            <person name="Wu L."/>
            <person name="Ma J."/>
        </authorList>
    </citation>
    <scope>NUCLEOTIDE SEQUENCE [LARGE SCALE GENOMIC DNA]</scope>
    <source>
        <strain evidence="3 4">JCM 14942</strain>
    </source>
</reference>
<dbReference type="RefSeq" id="WP_344110616.1">
    <property type="nucleotide sequence ID" value="NZ_BAAAOR010000001.1"/>
</dbReference>
<accession>A0ABN1ZP63</accession>
<evidence type="ECO:0000256" key="1">
    <source>
        <dbReference type="SAM" id="MobiDB-lite"/>
    </source>
</evidence>
<feature type="transmembrane region" description="Helical" evidence="2">
    <location>
        <begin position="130"/>
        <end position="150"/>
    </location>
</feature>
<name>A0ABN1ZP63_9ACTN</name>
<keyword evidence="2" id="KW-0812">Transmembrane</keyword>
<dbReference type="InterPro" id="IPR045713">
    <property type="entry name" value="DUF6069"/>
</dbReference>
<evidence type="ECO:0000313" key="4">
    <source>
        <dbReference type="Proteomes" id="UP001500842"/>
    </source>
</evidence>
<feature type="region of interest" description="Disordered" evidence="1">
    <location>
        <begin position="1"/>
        <end position="30"/>
    </location>
</feature>
<dbReference type="Proteomes" id="UP001500842">
    <property type="component" value="Unassembled WGS sequence"/>
</dbReference>
<gene>
    <name evidence="3" type="ORF">GCM10009788_00110</name>
</gene>
<dbReference type="Pfam" id="PF19545">
    <property type="entry name" value="DUF6069"/>
    <property type="match status" value="1"/>
</dbReference>
<organism evidence="3 4">
    <name type="scientific">Nocardioides humi</name>
    <dbReference type="NCBI Taxonomy" id="449461"/>
    <lineage>
        <taxon>Bacteria</taxon>
        <taxon>Bacillati</taxon>
        <taxon>Actinomycetota</taxon>
        <taxon>Actinomycetes</taxon>
        <taxon>Propionibacteriales</taxon>
        <taxon>Nocardioidaceae</taxon>
        <taxon>Nocardioides</taxon>
    </lineage>
</organism>
<evidence type="ECO:0000313" key="3">
    <source>
        <dbReference type="EMBL" id="GAA1501554.1"/>
    </source>
</evidence>
<dbReference type="EMBL" id="BAAAOR010000001">
    <property type="protein sequence ID" value="GAA1501554.1"/>
    <property type="molecule type" value="Genomic_DNA"/>
</dbReference>
<evidence type="ECO:0008006" key="5">
    <source>
        <dbReference type="Google" id="ProtNLM"/>
    </source>
</evidence>
<keyword evidence="2" id="KW-1133">Transmembrane helix</keyword>
<sequence>MTTTQHTATQHTTTQPPTTQPPTTASAVSAERQPVWKHGIAAAVAAAAATTVLAAIASAAGVSFADSTGGSIPLLGFTQLTLIFSLVGVGIAAVMARKARRPRRTFVRTTVTLTVLSLVPDVAFDFDAASAVSLMTLHVVAAAIVVPVLAGRLAHTR</sequence>
<keyword evidence="4" id="KW-1185">Reference proteome</keyword>
<evidence type="ECO:0000256" key="2">
    <source>
        <dbReference type="SAM" id="Phobius"/>
    </source>
</evidence>
<keyword evidence="2" id="KW-0472">Membrane</keyword>
<feature type="transmembrane region" description="Helical" evidence="2">
    <location>
        <begin position="40"/>
        <end position="65"/>
    </location>
</feature>